<dbReference type="SUPFAM" id="SSF53822">
    <property type="entry name" value="Periplasmic binding protein-like I"/>
    <property type="match status" value="1"/>
</dbReference>
<dbReference type="OrthoDB" id="9768099at2"/>
<evidence type="ECO:0000313" key="6">
    <source>
        <dbReference type="EMBL" id="GEP54390.1"/>
    </source>
</evidence>
<dbReference type="InterPro" id="IPR028082">
    <property type="entry name" value="Peripla_BP_I"/>
</dbReference>
<evidence type="ECO:0000256" key="2">
    <source>
        <dbReference type="ARBA" id="ARBA00022729"/>
    </source>
</evidence>
<evidence type="ECO:0000259" key="5">
    <source>
        <dbReference type="Pfam" id="PF13458"/>
    </source>
</evidence>
<dbReference type="PANTHER" id="PTHR30483:SF6">
    <property type="entry name" value="PERIPLASMIC BINDING PROTEIN OF ABC TRANSPORTER FOR NATURAL AMINO ACIDS"/>
    <property type="match status" value="1"/>
</dbReference>
<dbReference type="Proteomes" id="UP000321058">
    <property type="component" value="Unassembled WGS sequence"/>
</dbReference>
<dbReference type="InterPro" id="IPR051010">
    <property type="entry name" value="BCAA_transport"/>
</dbReference>
<feature type="chain" id="PRO_5021974279" evidence="4">
    <location>
        <begin position="22"/>
        <end position="376"/>
    </location>
</feature>
<dbReference type="RefSeq" id="WP_147147881.1">
    <property type="nucleotide sequence ID" value="NZ_BKAJ01000030.1"/>
</dbReference>
<evidence type="ECO:0000313" key="7">
    <source>
        <dbReference type="Proteomes" id="UP000321058"/>
    </source>
</evidence>
<keyword evidence="7" id="KW-1185">Reference proteome</keyword>
<keyword evidence="3" id="KW-0029">Amino-acid transport</keyword>
<dbReference type="PANTHER" id="PTHR30483">
    <property type="entry name" value="LEUCINE-SPECIFIC-BINDING PROTEIN"/>
    <property type="match status" value="1"/>
</dbReference>
<dbReference type="Pfam" id="PF13458">
    <property type="entry name" value="Peripla_BP_6"/>
    <property type="match status" value="1"/>
</dbReference>
<keyword evidence="3" id="KW-0813">Transport</keyword>
<gene>
    <name evidence="6" type="ORF">RSO01_15560</name>
</gene>
<dbReference type="Gene3D" id="3.40.50.2300">
    <property type="match status" value="2"/>
</dbReference>
<feature type="domain" description="Leucine-binding protein" evidence="5">
    <location>
        <begin position="25"/>
        <end position="343"/>
    </location>
</feature>
<feature type="signal peptide" evidence="4">
    <location>
        <begin position="1"/>
        <end position="21"/>
    </location>
</feature>
<reference evidence="6 7" key="1">
    <citation type="submission" date="2019-07" db="EMBL/GenBank/DDBJ databases">
        <title>Whole genome shotgun sequence of Reyranella soli NBRC 108950.</title>
        <authorList>
            <person name="Hosoyama A."/>
            <person name="Uohara A."/>
            <person name="Ohji S."/>
            <person name="Ichikawa N."/>
        </authorList>
    </citation>
    <scope>NUCLEOTIDE SEQUENCE [LARGE SCALE GENOMIC DNA]</scope>
    <source>
        <strain evidence="6 7">NBRC 108950</strain>
    </source>
</reference>
<comment type="caution">
    <text evidence="6">The sequence shown here is derived from an EMBL/GenBank/DDBJ whole genome shotgun (WGS) entry which is preliminary data.</text>
</comment>
<sequence>MGWRRSAVAALAAHVALPAAAQDLRLPVLVPLTGFVALEGTSQRNGALLAASQLKDVTLKPDVLDTQATPEAAVTAWERVMGGAPSPAVVGPILGTQMLALLPLAQDRGVPLLTISGTARLGELGNPWFFRFFPSDATVKVAHARYVVETLSAKRPAVIYQSTAYGQSGREQLAKTLIELKAPPVLEESIAPTVNDLSPALLRAKNANADVIVLHLHAASTVLAVRQARQLLPDVPIVAGSAMHQPATAALLEPAELKGVCAETAASPISATSGPMRAFLDAYRAAYKSEPDAFAAAQFDAVGMLGQIIAELRKAGQPVTPKAVRDRLASDIYHGVVTTYRSDGKGNMAHEAEIVCFGGTDRIPKPAARYSIPPRS</sequence>
<comment type="similarity">
    <text evidence="1">Belongs to the leucine-binding protein family.</text>
</comment>
<dbReference type="GO" id="GO:0006865">
    <property type="term" value="P:amino acid transport"/>
    <property type="evidence" value="ECO:0007669"/>
    <property type="project" value="UniProtKB-KW"/>
</dbReference>
<keyword evidence="2 4" id="KW-0732">Signal</keyword>
<evidence type="ECO:0000256" key="3">
    <source>
        <dbReference type="ARBA" id="ARBA00022970"/>
    </source>
</evidence>
<evidence type="ECO:0000256" key="4">
    <source>
        <dbReference type="SAM" id="SignalP"/>
    </source>
</evidence>
<organism evidence="6 7">
    <name type="scientific">Reyranella soli</name>
    <dbReference type="NCBI Taxonomy" id="1230389"/>
    <lineage>
        <taxon>Bacteria</taxon>
        <taxon>Pseudomonadati</taxon>
        <taxon>Pseudomonadota</taxon>
        <taxon>Alphaproteobacteria</taxon>
        <taxon>Hyphomicrobiales</taxon>
        <taxon>Reyranellaceae</taxon>
        <taxon>Reyranella</taxon>
    </lineage>
</organism>
<accession>A0A512N5Y2</accession>
<dbReference type="EMBL" id="BKAJ01000030">
    <property type="protein sequence ID" value="GEP54390.1"/>
    <property type="molecule type" value="Genomic_DNA"/>
</dbReference>
<dbReference type="AlphaFoldDB" id="A0A512N5Y2"/>
<evidence type="ECO:0000256" key="1">
    <source>
        <dbReference type="ARBA" id="ARBA00010062"/>
    </source>
</evidence>
<dbReference type="InterPro" id="IPR028081">
    <property type="entry name" value="Leu-bd"/>
</dbReference>
<name>A0A512N5Y2_9HYPH</name>
<protein>
    <submittedName>
        <fullName evidence="6">Ethanolamine utilization protein EutJ</fullName>
    </submittedName>
</protein>
<proteinExistence type="inferred from homology"/>